<evidence type="ECO:0000313" key="3">
    <source>
        <dbReference type="Proteomes" id="UP001144280"/>
    </source>
</evidence>
<organism evidence="2 3">
    <name type="scientific">Phytohabitans aurantiacus</name>
    <dbReference type="NCBI Taxonomy" id="3016789"/>
    <lineage>
        <taxon>Bacteria</taxon>
        <taxon>Bacillati</taxon>
        <taxon>Actinomycetota</taxon>
        <taxon>Actinomycetes</taxon>
        <taxon>Micromonosporales</taxon>
        <taxon>Micromonosporaceae</taxon>
    </lineage>
</organism>
<name>A0ABQ5QWH7_9ACTN</name>
<evidence type="ECO:0000313" key="2">
    <source>
        <dbReference type="EMBL" id="GLH98905.1"/>
    </source>
</evidence>
<comment type="caution">
    <text evidence="2">The sequence shown here is derived from an EMBL/GenBank/DDBJ whole genome shotgun (WGS) entry which is preliminary data.</text>
</comment>
<accession>A0ABQ5QWH7</accession>
<evidence type="ECO:0000256" key="1">
    <source>
        <dbReference type="SAM" id="MobiDB-lite"/>
    </source>
</evidence>
<proteinExistence type="predicted"/>
<reference evidence="2" key="1">
    <citation type="submission" date="2022-12" db="EMBL/GenBank/DDBJ databases">
        <title>New Phytohabitans aurantiacus sp. RD004123 nov., an actinomycete isolated from soil.</title>
        <authorList>
            <person name="Triningsih D.W."/>
            <person name="Harunari E."/>
            <person name="Igarashi Y."/>
        </authorList>
    </citation>
    <scope>NUCLEOTIDE SEQUENCE</scope>
    <source>
        <strain evidence="2">RD004123</strain>
    </source>
</reference>
<sequence length="66" mass="6655">MVGTPPSSDPHAVIGPNNKSATAAAVARTHVPACVTTDFASLRSAADHLSPPGRGPPNLDTLALRT</sequence>
<dbReference type="EMBL" id="BSDI01000019">
    <property type="protein sequence ID" value="GLH98905.1"/>
    <property type="molecule type" value="Genomic_DNA"/>
</dbReference>
<dbReference type="Proteomes" id="UP001144280">
    <property type="component" value="Unassembled WGS sequence"/>
</dbReference>
<feature type="region of interest" description="Disordered" evidence="1">
    <location>
        <begin position="45"/>
        <end position="66"/>
    </location>
</feature>
<protein>
    <submittedName>
        <fullName evidence="2">Uncharacterized protein</fullName>
    </submittedName>
</protein>
<keyword evidence="3" id="KW-1185">Reference proteome</keyword>
<gene>
    <name evidence="2" type="ORF">Pa4123_41800</name>
</gene>